<dbReference type="RefSeq" id="WP_102754977.1">
    <property type="nucleotide sequence ID" value="NZ_CP025791.1"/>
</dbReference>
<feature type="transmembrane region" description="Helical" evidence="1">
    <location>
        <begin position="37"/>
        <end position="56"/>
    </location>
</feature>
<keyword evidence="1" id="KW-0472">Membrane</keyword>
<accession>A0A2K9PMN0</accession>
<proteinExistence type="predicted"/>
<name>A0A2K9PMN0_9FLAO</name>
<dbReference type="CDD" id="cd07821">
    <property type="entry name" value="PYR_PYL_RCAR_like"/>
    <property type="match status" value="1"/>
</dbReference>
<reference evidence="2 3" key="1">
    <citation type="submission" date="2018-01" db="EMBL/GenBank/DDBJ databases">
        <title>Complete genome sequence of Flavivirga eckloniae ECD14 isolated from seaweed Ecklonia cava.</title>
        <authorList>
            <person name="Lee J.H."/>
            <person name="Baik K.S."/>
            <person name="Seong C.N."/>
        </authorList>
    </citation>
    <scope>NUCLEOTIDE SEQUENCE [LARGE SCALE GENOMIC DNA]</scope>
    <source>
        <strain evidence="2 3">ECD14</strain>
    </source>
</reference>
<dbReference type="Proteomes" id="UP000235826">
    <property type="component" value="Chromosome"/>
</dbReference>
<evidence type="ECO:0008006" key="4">
    <source>
        <dbReference type="Google" id="ProtNLM"/>
    </source>
</evidence>
<feature type="transmembrane region" description="Helical" evidence="1">
    <location>
        <begin position="99"/>
        <end position="119"/>
    </location>
</feature>
<keyword evidence="3" id="KW-1185">Reference proteome</keyword>
<evidence type="ECO:0000313" key="3">
    <source>
        <dbReference type="Proteomes" id="UP000235826"/>
    </source>
</evidence>
<feature type="transmembrane region" description="Helical" evidence="1">
    <location>
        <begin position="6"/>
        <end position="25"/>
    </location>
</feature>
<gene>
    <name evidence="2" type="ORF">C1H87_06175</name>
</gene>
<organism evidence="2 3">
    <name type="scientific">Flavivirga eckloniae</name>
    <dbReference type="NCBI Taxonomy" id="1803846"/>
    <lineage>
        <taxon>Bacteria</taxon>
        <taxon>Pseudomonadati</taxon>
        <taxon>Bacteroidota</taxon>
        <taxon>Flavobacteriia</taxon>
        <taxon>Flavobacteriales</taxon>
        <taxon>Flavobacteriaceae</taxon>
        <taxon>Flavivirga</taxon>
    </lineage>
</organism>
<protein>
    <recommendedName>
        <fullName evidence="4">Coenzyme Q-binding protein COQ10 START domain-containing protein</fullName>
    </recommendedName>
</protein>
<keyword evidence="1" id="KW-1133">Transmembrane helix</keyword>
<dbReference type="AlphaFoldDB" id="A0A2K9PMN0"/>
<keyword evidence="1" id="KW-0812">Transmembrane</keyword>
<sequence>MNILQIALLGNGIFSLTTGLFLLIFKNRVARWFGQEKSLAFLIIGLGLLYFSYSIFEQLKNPELGAVFYIIVQDLIWVLASIVILLIKPFNITVLGNQIITGVAFVVLFFGVGQSVGLAQTDSIKEKGIKRLSFERVINASKENTWKTISDVANYHQVAPNIDSVEIISGEGEGMVRSCTHKKDKWTEIATLWDEGEQYSFKVNTDAEDYPYPLKYLQGTWKVEKISGYQTKITMVFEFTYKRRIYNLLIHPFMKKQFDKICRELLDNWQNELEAK</sequence>
<dbReference type="SUPFAM" id="SSF55961">
    <property type="entry name" value="Bet v1-like"/>
    <property type="match status" value="1"/>
</dbReference>
<evidence type="ECO:0000313" key="2">
    <source>
        <dbReference type="EMBL" id="AUP78321.1"/>
    </source>
</evidence>
<feature type="transmembrane region" description="Helical" evidence="1">
    <location>
        <begin position="68"/>
        <end position="87"/>
    </location>
</feature>
<dbReference type="OrthoDB" id="1189385at2"/>
<dbReference type="Pfam" id="PF10604">
    <property type="entry name" value="Polyketide_cyc2"/>
    <property type="match status" value="1"/>
</dbReference>
<dbReference type="InterPro" id="IPR019587">
    <property type="entry name" value="Polyketide_cyclase/dehydratase"/>
</dbReference>
<evidence type="ECO:0000256" key="1">
    <source>
        <dbReference type="SAM" id="Phobius"/>
    </source>
</evidence>
<dbReference type="Gene3D" id="3.30.530.20">
    <property type="match status" value="1"/>
</dbReference>
<dbReference type="InterPro" id="IPR023393">
    <property type="entry name" value="START-like_dom_sf"/>
</dbReference>
<dbReference type="KEGG" id="fek:C1H87_06175"/>
<dbReference type="EMBL" id="CP025791">
    <property type="protein sequence ID" value="AUP78321.1"/>
    <property type="molecule type" value="Genomic_DNA"/>
</dbReference>